<dbReference type="PANTHER" id="PTHR24276:SF91">
    <property type="entry name" value="AT26814P-RELATED"/>
    <property type="match status" value="1"/>
</dbReference>
<dbReference type="GO" id="GO:0004252">
    <property type="term" value="F:serine-type endopeptidase activity"/>
    <property type="evidence" value="ECO:0007669"/>
    <property type="project" value="InterPro"/>
</dbReference>
<evidence type="ECO:0000256" key="7">
    <source>
        <dbReference type="ARBA" id="ARBA00023145"/>
    </source>
</evidence>
<organism evidence="11 12">
    <name type="scientific">Zootermopsis nevadensis</name>
    <name type="common">Dampwood termite</name>
    <dbReference type="NCBI Taxonomy" id="136037"/>
    <lineage>
        <taxon>Eukaryota</taxon>
        <taxon>Metazoa</taxon>
        <taxon>Ecdysozoa</taxon>
        <taxon>Arthropoda</taxon>
        <taxon>Hexapoda</taxon>
        <taxon>Insecta</taxon>
        <taxon>Pterygota</taxon>
        <taxon>Neoptera</taxon>
        <taxon>Polyneoptera</taxon>
        <taxon>Dictyoptera</taxon>
        <taxon>Blattodea</taxon>
        <taxon>Blattoidea</taxon>
        <taxon>Termitoidae</taxon>
        <taxon>Termopsidae</taxon>
        <taxon>Zootermopsis</taxon>
    </lineage>
</organism>
<dbReference type="GO" id="GO:0005576">
    <property type="term" value="C:extracellular region"/>
    <property type="evidence" value="ECO:0007669"/>
    <property type="project" value="UniProtKB-SubCell"/>
</dbReference>
<dbReference type="PROSITE" id="PS00134">
    <property type="entry name" value="TRYPSIN_HIS"/>
    <property type="match status" value="1"/>
</dbReference>
<name>A0A067RE55_ZOONE</name>
<dbReference type="Proteomes" id="UP000027135">
    <property type="component" value="Unassembled WGS sequence"/>
</dbReference>
<sequence length="415" mass="43983">AFLKVSVAFDFGPGVQPIPLTAAEPYAGHNSVVTGWGTLSSGSSSLPTTLQVVVVPIVSREECNEAYIAYGGVTENMICAAVSGGGKDACQGDSGGPLAVDGVLAGLVSWGVGCAEPLYPGVYSNVASLRSFITRETGSPEMSTNFYRTTQKTAIFVRATNGFDLCRSFYTRKQISNSAVHFATRTGYDGRIVGGSPANITNYPYQVSLEYRLLHDCGASVISVNWAVTAAHCTHDRPPSLIRLRAGTSLKGIGGSLHPASEIVEHPEYWNADYDIAVIKVSVPFEFRESVQPIPMNSVNLPFGTQVVVTGWGRLQTGGTSQSQLQQVQVNVMDYEECNSAYWEYEGITPRMLCAGVTAGGKDSCQGDSGGPLMANGKLSGIVSWGDDCGRAGFPGVYTNVAVLKNWVTSVTGVE</sequence>
<dbReference type="InterPro" id="IPR009003">
    <property type="entry name" value="Peptidase_S1_PA"/>
</dbReference>
<evidence type="ECO:0000256" key="6">
    <source>
        <dbReference type="ARBA" id="ARBA00022825"/>
    </source>
</evidence>
<keyword evidence="8" id="KW-1015">Disulfide bond</keyword>
<comment type="similarity">
    <text evidence="2">Belongs to the peptidase S1 family.</text>
</comment>
<dbReference type="InterPro" id="IPR043504">
    <property type="entry name" value="Peptidase_S1_PA_chymotrypsin"/>
</dbReference>
<evidence type="ECO:0000256" key="1">
    <source>
        <dbReference type="ARBA" id="ARBA00004239"/>
    </source>
</evidence>
<keyword evidence="12" id="KW-1185">Reference proteome</keyword>
<accession>A0A067RE55</accession>
<keyword evidence="3 9" id="KW-0645">Protease</keyword>
<evidence type="ECO:0000313" key="12">
    <source>
        <dbReference type="Proteomes" id="UP000027135"/>
    </source>
</evidence>
<keyword evidence="11" id="KW-0472">Membrane</keyword>
<dbReference type="InterPro" id="IPR050430">
    <property type="entry name" value="Peptidase_S1"/>
</dbReference>
<dbReference type="InterPro" id="IPR033116">
    <property type="entry name" value="TRYPSIN_SER"/>
</dbReference>
<dbReference type="InterPro" id="IPR001254">
    <property type="entry name" value="Trypsin_dom"/>
</dbReference>
<reference evidence="11 12" key="1">
    <citation type="journal article" date="2014" name="Nat. Commun.">
        <title>Molecular traces of alternative social organization in a termite genome.</title>
        <authorList>
            <person name="Terrapon N."/>
            <person name="Li C."/>
            <person name="Robertson H.M."/>
            <person name="Ji L."/>
            <person name="Meng X."/>
            <person name="Booth W."/>
            <person name="Chen Z."/>
            <person name="Childers C.P."/>
            <person name="Glastad K.M."/>
            <person name="Gokhale K."/>
            <person name="Gowin J."/>
            <person name="Gronenberg W."/>
            <person name="Hermansen R.A."/>
            <person name="Hu H."/>
            <person name="Hunt B.G."/>
            <person name="Huylmans A.K."/>
            <person name="Khalil S.M."/>
            <person name="Mitchell R.D."/>
            <person name="Munoz-Torres M.C."/>
            <person name="Mustard J.A."/>
            <person name="Pan H."/>
            <person name="Reese J.T."/>
            <person name="Scharf M.E."/>
            <person name="Sun F."/>
            <person name="Vogel H."/>
            <person name="Xiao J."/>
            <person name="Yang W."/>
            <person name="Yang Z."/>
            <person name="Yang Z."/>
            <person name="Zhou J."/>
            <person name="Zhu J."/>
            <person name="Brent C.S."/>
            <person name="Elsik C.G."/>
            <person name="Goodisman M.A."/>
            <person name="Liberles D.A."/>
            <person name="Roe R.M."/>
            <person name="Vargo E.L."/>
            <person name="Vilcinskas A."/>
            <person name="Wang J."/>
            <person name="Bornberg-Bauer E."/>
            <person name="Korb J."/>
            <person name="Zhang G."/>
            <person name="Liebig J."/>
        </authorList>
    </citation>
    <scope>NUCLEOTIDE SEQUENCE [LARGE SCALE GENOMIC DNA]</scope>
    <source>
        <tissue evidence="11">Whole organism</tissue>
    </source>
</reference>
<evidence type="ECO:0000256" key="9">
    <source>
        <dbReference type="RuleBase" id="RU363034"/>
    </source>
</evidence>
<keyword evidence="11" id="KW-0812">Transmembrane</keyword>
<dbReference type="PROSITE" id="PS50240">
    <property type="entry name" value="TRYPSIN_DOM"/>
    <property type="match status" value="2"/>
</dbReference>
<dbReference type="InterPro" id="IPR001314">
    <property type="entry name" value="Peptidase_S1A"/>
</dbReference>
<protein>
    <submittedName>
        <fullName evidence="11">Transmembrane protease, serine 9</fullName>
    </submittedName>
</protein>
<dbReference type="FunFam" id="2.40.10.10:FF:000077">
    <property type="entry name" value="Predicted protein"/>
    <property type="match status" value="1"/>
</dbReference>
<dbReference type="AlphaFoldDB" id="A0A067RE55"/>
<dbReference type="EMBL" id="KK852693">
    <property type="protein sequence ID" value="KDR18324.1"/>
    <property type="molecule type" value="Genomic_DNA"/>
</dbReference>
<dbReference type="OMA" id="KYCDWIA"/>
<dbReference type="Pfam" id="PF00089">
    <property type="entry name" value="Trypsin"/>
    <property type="match status" value="2"/>
</dbReference>
<dbReference type="PRINTS" id="PR00722">
    <property type="entry name" value="CHYMOTRYPSIN"/>
</dbReference>
<feature type="non-terminal residue" evidence="11">
    <location>
        <position position="1"/>
    </location>
</feature>
<evidence type="ECO:0000256" key="5">
    <source>
        <dbReference type="ARBA" id="ARBA00022801"/>
    </source>
</evidence>
<dbReference type="eggNOG" id="KOG3627">
    <property type="taxonomic scope" value="Eukaryota"/>
</dbReference>
<comment type="subcellular location">
    <subcellularLocation>
        <location evidence="1">Secreted</location>
        <location evidence="1">Extracellular space</location>
    </subcellularLocation>
</comment>
<gene>
    <name evidence="11" type="ORF">L798_07208</name>
</gene>
<evidence type="ECO:0000259" key="10">
    <source>
        <dbReference type="PROSITE" id="PS50240"/>
    </source>
</evidence>
<dbReference type="PROSITE" id="PS00135">
    <property type="entry name" value="TRYPSIN_SER"/>
    <property type="match status" value="1"/>
</dbReference>
<evidence type="ECO:0000256" key="4">
    <source>
        <dbReference type="ARBA" id="ARBA00022729"/>
    </source>
</evidence>
<dbReference type="Gene3D" id="2.40.10.10">
    <property type="entry name" value="Trypsin-like serine proteases"/>
    <property type="match status" value="2"/>
</dbReference>
<evidence type="ECO:0000256" key="2">
    <source>
        <dbReference type="ARBA" id="ARBA00007664"/>
    </source>
</evidence>
<feature type="domain" description="Peptidase S1" evidence="10">
    <location>
        <begin position="192"/>
        <end position="413"/>
    </location>
</feature>
<dbReference type="PANTHER" id="PTHR24276">
    <property type="entry name" value="POLYSERASE-RELATED"/>
    <property type="match status" value="1"/>
</dbReference>
<evidence type="ECO:0000256" key="3">
    <source>
        <dbReference type="ARBA" id="ARBA00022670"/>
    </source>
</evidence>
<dbReference type="SMART" id="SM00020">
    <property type="entry name" value="Tryp_SPc"/>
    <property type="match status" value="2"/>
</dbReference>
<evidence type="ECO:0000256" key="8">
    <source>
        <dbReference type="ARBA" id="ARBA00023157"/>
    </source>
</evidence>
<dbReference type="InParanoid" id="A0A067RE55"/>
<keyword evidence="4" id="KW-0732">Signal</keyword>
<evidence type="ECO:0000313" key="11">
    <source>
        <dbReference type="EMBL" id="KDR18324.1"/>
    </source>
</evidence>
<keyword evidence="6 9" id="KW-0720">Serine protease</keyword>
<dbReference type="SUPFAM" id="SSF50494">
    <property type="entry name" value="Trypsin-like serine proteases"/>
    <property type="match status" value="2"/>
</dbReference>
<keyword evidence="7" id="KW-0865">Zymogen</keyword>
<dbReference type="FunFam" id="2.40.10.10:FF:000036">
    <property type="entry name" value="Trypsin beta"/>
    <property type="match status" value="1"/>
</dbReference>
<dbReference type="InterPro" id="IPR018114">
    <property type="entry name" value="TRYPSIN_HIS"/>
</dbReference>
<proteinExistence type="inferred from homology"/>
<feature type="domain" description="Peptidase S1" evidence="10">
    <location>
        <begin position="1"/>
        <end position="138"/>
    </location>
</feature>
<dbReference type="GO" id="GO:0006508">
    <property type="term" value="P:proteolysis"/>
    <property type="evidence" value="ECO:0007669"/>
    <property type="project" value="UniProtKB-KW"/>
</dbReference>
<dbReference type="STRING" id="136037.A0A067RE55"/>
<dbReference type="CDD" id="cd00190">
    <property type="entry name" value="Tryp_SPc"/>
    <property type="match status" value="2"/>
</dbReference>
<keyword evidence="5 9" id="KW-0378">Hydrolase</keyword>